<sequence>MITLEMVANVVSMIGTCCGLFSRVPQVHKVYKSKSAGDLSSQTMAINITANSCFLFYTIVHEQYPIMLNCLSVITLESSLIYMKYKYGKVKKSSSQTSLVDMVPSENDI</sequence>
<comment type="subcellular location">
    <subcellularLocation>
        <location evidence="1">Membrane</location>
        <topology evidence="1">Multi-pass membrane protein</topology>
    </subcellularLocation>
</comment>
<evidence type="ECO:0000313" key="5">
    <source>
        <dbReference type="EMBL" id="QHT02795.1"/>
    </source>
</evidence>
<dbReference type="Gene3D" id="1.20.1280.290">
    <property type="match status" value="1"/>
</dbReference>
<evidence type="ECO:0000256" key="3">
    <source>
        <dbReference type="ARBA" id="ARBA00022989"/>
    </source>
</evidence>
<evidence type="ECO:0000256" key="2">
    <source>
        <dbReference type="ARBA" id="ARBA00022692"/>
    </source>
</evidence>
<keyword evidence="2" id="KW-0812">Transmembrane</keyword>
<evidence type="ECO:0008006" key="6">
    <source>
        <dbReference type="Google" id="ProtNLM"/>
    </source>
</evidence>
<dbReference type="InterPro" id="IPR006603">
    <property type="entry name" value="PQ-loop_rpt"/>
</dbReference>
<organism evidence="5">
    <name type="scientific">viral metagenome</name>
    <dbReference type="NCBI Taxonomy" id="1070528"/>
    <lineage>
        <taxon>unclassified sequences</taxon>
        <taxon>metagenomes</taxon>
        <taxon>organismal metagenomes</taxon>
    </lineage>
</organism>
<keyword evidence="3" id="KW-1133">Transmembrane helix</keyword>
<dbReference type="GO" id="GO:0016020">
    <property type="term" value="C:membrane"/>
    <property type="evidence" value="ECO:0007669"/>
    <property type="project" value="UniProtKB-SubCell"/>
</dbReference>
<dbReference type="EMBL" id="MN739400">
    <property type="protein sequence ID" value="QHT02795.1"/>
    <property type="molecule type" value="Genomic_DNA"/>
</dbReference>
<reference evidence="5" key="1">
    <citation type="journal article" date="2020" name="Nature">
        <title>Giant virus diversity and host interactions through global metagenomics.</title>
        <authorList>
            <person name="Schulz F."/>
            <person name="Roux S."/>
            <person name="Paez-Espino D."/>
            <person name="Jungbluth S."/>
            <person name="Walsh D.A."/>
            <person name="Denef V.J."/>
            <person name="McMahon K.D."/>
            <person name="Konstantinidis K.T."/>
            <person name="Eloe-Fadrosh E.A."/>
            <person name="Kyrpides N.C."/>
            <person name="Woyke T."/>
        </authorList>
    </citation>
    <scope>NUCLEOTIDE SEQUENCE</scope>
    <source>
        <strain evidence="5">GVMAG-M-3300020595-32</strain>
    </source>
</reference>
<proteinExistence type="predicted"/>
<evidence type="ECO:0000256" key="1">
    <source>
        <dbReference type="ARBA" id="ARBA00004141"/>
    </source>
</evidence>
<evidence type="ECO:0000256" key="4">
    <source>
        <dbReference type="ARBA" id="ARBA00023136"/>
    </source>
</evidence>
<protein>
    <recommendedName>
        <fullName evidence="6">PQ-loop repeat-containing protein</fullName>
    </recommendedName>
</protein>
<name>A0A6C0CGV5_9ZZZZ</name>
<accession>A0A6C0CGV5</accession>
<dbReference type="Pfam" id="PF04193">
    <property type="entry name" value="PQ-loop"/>
    <property type="match status" value="1"/>
</dbReference>
<dbReference type="AlphaFoldDB" id="A0A6C0CGV5"/>
<keyword evidence="4" id="KW-0472">Membrane</keyword>